<evidence type="ECO:0000313" key="1">
    <source>
        <dbReference type="EMBL" id="OIQ91838.1"/>
    </source>
</evidence>
<protein>
    <submittedName>
        <fullName evidence="1">TraB family protein</fullName>
    </submittedName>
</protein>
<dbReference type="InterPro" id="IPR002816">
    <property type="entry name" value="TraB/PrgY/GumN_fam"/>
</dbReference>
<dbReference type="PANTHER" id="PTHR40590">
    <property type="entry name" value="CYTOPLASMIC PROTEIN-RELATED"/>
    <property type="match status" value="1"/>
</dbReference>
<dbReference type="EMBL" id="MLJW01000247">
    <property type="protein sequence ID" value="OIQ91838.1"/>
    <property type="molecule type" value="Genomic_DNA"/>
</dbReference>
<sequence length="321" mass="35702">MTLSDSIRPLVFAVLIAVANPFCAEAVAACPPATEQPTPEMVRAAVHHARNHGFLWRISKGGHASYLYGTMHVGKFDWTIPGPDVAKALRATDTLALELDFLDPDIRNRVSKGMVTQRVMALPAPLEKRLREQAEAVCISYDALAGLAPELQITTLTLMVGRWDGLDAAYAIDGVLAGIGHSAKKEVVSLETPESQLQLLQMKDAKETVTFVRESLDEMETGRERKLLEHLSRVWADSDYSEMEHYSEWCDCMNTENERELMKRILDDRNPNLADRIDALHARGKRVFAAVGSLHMFGSTGLPMLMSERGYLVERIGLKSQ</sequence>
<proteinExistence type="predicted"/>
<gene>
    <name evidence="1" type="ORF">GALL_262090</name>
</gene>
<dbReference type="PANTHER" id="PTHR40590:SF1">
    <property type="entry name" value="CYTOPLASMIC PROTEIN"/>
    <property type="match status" value="1"/>
</dbReference>
<name>A0A1J5R775_9ZZZZ</name>
<dbReference type="Pfam" id="PF01963">
    <property type="entry name" value="TraB_PrgY_gumN"/>
    <property type="match status" value="1"/>
</dbReference>
<comment type="caution">
    <text evidence="1">The sequence shown here is derived from an EMBL/GenBank/DDBJ whole genome shotgun (WGS) entry which is preliminary data.</text>
</comment>
<accession>A0A1J5R775</accession>
<organism evidence="1">
    <name type="scientific">mine drainage metagenome</name>
    <dbReference type="NCBI Taxonomy" id="410659"/>
    <lineage>
        <taxon>unclassified sequences</taxon>
        <taxon>metagenomes</taxon>
        <taxon>ecological metagenomes</taxon>
    </lineage>
</organism>
<dbReference type="CDD" id="cd14789">
    <property type="entry name" value="Tiki"/>
    <property type="match status" value="1"/>
</dbReference>
<reference evidence="1" key="1">
    <citation type="submission" date="2016-10" db="EMBL/GenBank/DDBJ databases">
        <title>Sequence of Gallionella enrichment culture.</title>
        <authorList>
            <person name="Poehlein A."/>
            <person name="Muehling M."/>
            <person name="Daniel R."/>
        </authorList>
    </citation>
    <scope>NUCLEOTIDE SEQUENCE</scope>
</reference>
<dbReference type="InterPro" id="IPR047111">
    <property type="entry name" value="YbaP-like"/>
</dbReference>
<dbReference type="AlphaFoldDB" id="A0A1J5R775"/>